<evidence type="ECO:0000256" key="11">
    <source>
        <dbReference type="ARBA" id="ARBA00025614"/>
    </source>
</evidence>
<comment type="subcellular location">
    <subcellularLocation>
        <location evidence="13">Cell membrane</location>
        <topology evidence="13">Single-pass membrane protein</topology>
    </subcellularLocation>
    <subcellularLocation>
        <location evidence="12">Endomembrane system</location>
        <topology evidence="12">Single-pass membrane protein</topology>
    </subcellularLocation>
</comment>
<dbReference type="GO" id="GO:0046933">
    <property type="term" value="F:proton-transporting ATP synthase activity, rotational mechanism"/>
    <property type="evidence" value="ECO:0007669"/>
    <property type="project" value="UniProtKB-UniRule"/>
</dbReference>
<keyword evidence="17" id="KW-1185">Reference proteome</keyword>
<evidence type="ECO:0000256" key="8">
    <source>
        <dbReference type="ARBA" id="ARBA00023136"/>
    </source>
</evidence>
<comment type="caution">
    <text evidence="16">The sequence shown here is derived from an EMBL/GenBank/DDBJ whole genome shotgun (WGS) entry which is preliminary data.</text>
</comment>
<evidence type="ECO:0000256" key="6">
    <source>
        <dbReference type="ARBA" id="ARBA00022989"/>
    </source>
</evidence>
<comment type="subunit">
    <text evidence="13">F-type ATPases have 2 components, F(1) - the catalytic core - and F(0) - the membrane proton channel. F(1) has five subunits: alpha(3), beta(3), gamma(1), delta(1), epsilon(1). F(0) has three main subunits: a(1), b(2) and c(10-14). The alpha and beta chains form an alternating ring which encloses part of the gamma chain. F(1) is attached to F(0) by a central stalk formed by the gamma and epsilon chains, while a peripheral stalk is formed by the delta and b chains.</text>
</comment>
<evidence type="ECO:0000256" key="14">
    <source>
        <dbReference type="RuleBase" id="RU003848"/>
    </source>
</evidence>
<dbReference type="OrthoDB" id="466272at2"/>
<comment type="function">
    <text evidence="11">Component of the F(0) channel, it forms part of the peripheral stalk, linking F(1) to F(0). The b'-subunit is a diverged and duplicated form of b found in plants and photosynthetic bacteria.</text>
</comment>
<comment type="similarity">
    <text evidence="1 13 14">Belongs to the ATPase B chain family.</text>
</comment>
<dbReference type="EMBL" id="APVH01000011">
    <property type="protein sequence ID" value="EPX84960.1"/>
    <property type="molecule type" value="Genomic_DNA"/>
</dbReference>
<feature type="transmembrane region" description="Helical" evidence="13">
    <location>
        <begin position="6"/>
        <end position="23"/>
    </location>
</feature>
<dbReference type="HOGENOM" id="CLU_070737_0_0_5"/>
<dbReference type="InterPro" id="IPR050059">
    <property type="entry name" value="ATP_synthase_B_chain"/>
</dbReference>
<evidence type="ECO:0000313" key="17">
    <source>
        <dbReference type="Proteomes" id="UP000015347"/>
    </source>
</evidence>
<feature type="coiled-coil region" evidence="15">
    <location>
        <begin position="52"/>
        <end position="112"/>
    </location>
</feature>
<evidence type="ECO:0000256" key="3">
    <source>
        <dbReference type="ARBA" id="ARBA00022547"/>
    </source>
</evidence>
<keyword evidence="6 13" id="KW-1133">Transmembrane helix</keyword>
<keyword evidence="5 13" id="KW-0375">Hydrogen ion transport</keyword>
<protein>
    <recommendedName>
        <fullName evidence="13">ATP synthase subunit b</fullName>
    </recommendedName>
    <alternativeName>
        <fullName evidence="13">ATP synthase F(0) sector subunit b</fullName>
    </alternativeName>
    <alternativeName>
        <fullName evidence="13">ATPase subunit I</fullName>
    </alternativeName>
    <alternativeName>
        <fullName evidence="13">F-type ATPase subunit b</fullName>
        <shortName evidence="13">F-ATPase subunit b</shortName>
    </alternativeName>
</protein>
<dbReference type="Pfam" id="PF00213">
    <property type="entry name" value="OSCP"/>
    <property type="match status" value="1"/>
</dbReference>
<evidence type="ECO:0000256" key="12">
    <source>
        <dbReference type="ARBA" id="ARBA00037847"/>
    </source>
</evidence>
<dbReference type="GO" id="GO:0005886">
    <property type="term" value="C:plasma membrane"/>
    <property type="evidence" value="ECO:0007669"/>
    <property type="project" value="UniProtKB-SubCell"/>
</dbReference>
<evidence type="ECO:0000256" key="7">
    <source>
        <dbReference type="ARBA" id="ARBA00023065"/>
    </source>
</evidence>
<keyword evidence="3 13" id="KW-0138">CF(0)</keyword>
<evidence type="ECO:0000256" key="15">
    <source>
        <dbReference type="SAM" id="Coils"/>
    </source>
</evidence>
<dbReference type="Pfam" id="PF00430">
    <property type="entry name" value="ATP-synt_B"/>
    <property type="match status" value="1"/>
</dbReference>
<reference evidence="17" key="1">
    <citation type="journal article" date="2014" name="Stand. Genomic Sci.">
        <title>Genome sequence of the exopolysaccharide-producing Salipiger mucosus type strain (DSM 16094(T)), a moderately halophilic member of the Roseobacter clade.</title>
        <authorList>
            <person name="Riedel T."/>
            <person name="Spring S."/>
            <person name="Fiebig A."/>
            <person name="Petersen J."/>
            <person name="Kyrpides N.C."/>
            <person name="Goker M."/>
            <person name="Klenk H.P."/>
        </authorList>
    </citation>
    <scope>NUCLEOTIDE SEQUENCE [LARGE SCALE GENOMIC DNA]</scope>
    <source>
        <strain evidence="17">DSM 16094</strain>
    </source>
</reference>
<evidence type="ECO:0000256" key="13">
    <source>
        <dbReference type="HAMAP-Rule" id="MF_01398"/>
    </source>
</evidence>
<dbReference type="InterPro" id="IPR002146">
    <property type="entry name" value="ATP_synth_b/b'su_bac/chlpt"/>
</dbReference>
<keyword evidence="4 13" id="KW-0812">Transmembrane</keyword>
<keyword evidence="7 13" id="KW-0406">Ion transport</keyword>
<dbReference type="GO" id="GO:0016787">
    <property type="term" value="F:hydrolase activity"/>
    <property type="evidence" value="ECO:0007669"/>
    <property type="project" value="UniProtKB-KW"/>
</dbReference>
<dbReference type="GO" id="GO:0046961">
    <property type="term" value="F:proton-transporting ATPase activity, rotational mechanism"/>
    <property type="evidence" value="ECO:0007669"/>
    <property type="project" value="TreeGrafter"/>
</dbReference>
<keyword evidence="9 13" id="KW-0066">ATP synthesis</keyword>
<proteinExistence type="inferred from homology"/>
<dbReference type="Proteomes" id="UP000015347">
    <property type="component" value="Unassembled WGS sequence"/>
</dbReference>
<dbReference type="HAMAP" id="MF_01398">
    <property type="entry name" value="ATP_synth_b_bprime"/>
    <property type="match status" value="1"/>
</dbReference>
<dbReference type="GO" id="GO:0012505">
    <property type="term" value="C:endomembrane system"/>
    <property type="evidence" value="ECO:0007669"/>
    <property type="project" value="UniProtKB-SubCell"/>
</dbReference>
<name>S9S446_9RHOB</name>
<comment type="function">
    <text evidence="10 13">F(1)F(0) ATP synthase produces ATP from ADP in the presence of a proton or sodium gradient. F-type ATPases consist of two structural domains, F(1) containing the extramembraneous catalytic core and F(0) containing the membrane proton channel, linked together by a central stalk and a peripheral stalk. During catalysis, ATP synthesis in the catalytic domain of F(1) is coupled via a rotary mechanism of the central stalk subunits to proton translocation.</text>
</comment>
<dbReference type="InterPro" id="IPR000711">
    <property type="entry name" value="ATPase_OSCP/dsu"/>
</dbReference>
<keyword evidence="2 13" id="KW-0813">Transport</keyword>
<dbReference type="eggNOG" id="COG0711">
    <property type="taxonomic scope" value="Bacteria"/>
</dbReference>
<organism evidence="16 17">
    <name type="scientific">Salipiger mucosus DSM 16094</name>
    <dbReference type="NCBI Taxonomy" id="1123237"/>
    <lineage>
        <taxon>Bacteria</taxon>
        <taxon>Pseudomonadati</taxon>
        <taxon>Pseudomonadota</taxon>
        <taxon>Alphaproteobacteria</taxon>
        <taxon>Rhodobacterales</taxon>
        <taxon>Roseobacteraceae</taxon>
        <taxon>Salipiger</taxon>
    </lineage>
</organism>
<evidence type="ECO:0000313" key="16">
    <source>
        <dbReference type="EMBL" id="EPX84960.1"/>
    </source>
</evidence>
<dbReference type="CDD" id="cd06503">
    <property type="entry name" value="ATP-synt_Fo_b"/>
    <property type="match status" value="1"/>
</dbReference>
<evidence type="ECO:0000256" key="9">
    <source>
        <dbReference type="ARBA" id="ARBA00023310"/>
    </source>
</evidence>
<dbReference type="PANTHER" id="PTHR33445:SF2">
    <property type="entry name" value="ATP SYNTHASE SUBUNIT B', CHLOROPLASTIC"/>
    <property type="match status" value="1"/>
</dbReference>
<evidence type="ECO:0000256" key="5">
    <source>
        <dbReference type="ARBA" id="ARBA00022781"/>
    </source>
</evidence>
<dbReference type="STRING" id="1123237.Salmuc_00557"/>
<dbReference type="RefSeq" id="WP_020041138.1">
    <property type="nucleotide sequence ID" value="NZ_KE557273.1"/>
</dbReference>
<dbReference type="GO" id="GO:0045259">
    <property type="term" value="C:proton-transporting ATP synthase complex"/>
    <property type="evidence" value="ECO:0007669"/>
    <property type="project" value="UniProtKB-KW"/>
</dbReference>
<dbReference type="PANTHER" id="PTHR33445">
    <property type="entry name" value="ATP SYNTHASE SUBUNIT B', CHLOROPLASTIC"/>
    <property type="match status" value="1"/>
</dbReference>
<keyword evidence="8 13" id="KW-0472">Membrane</keyword>
<sequence length="247" mass="27117">MQIDWWTLGLQTINFLVVVWLLRRFLYRPVRRMIAEREASDRKVSDEARASTAAAEAARADYERKRAELAETRRKQEADLHAEMARERDAVLKEAQEAADALMADTRETLERDRAETLRALRAEITALATDLAREALKVGAGPEAALRGACDHLDGLSQAEISELGADLDARGTAVVVETPDALDDAMQQAWRDALATRLGEGAAVDFETAPDTIGGARLRFPHAVLDLTVAKRLQDAAETTQEAAA</sequence>
<keyword evidence="13" id="KW-1003">Cell membrane</keyword>
<evidence type="ECO:0000256" key="10">
    <source>
        <dbReference type="ARBA" id="ARBA00025198"/>
    </source>
</evidence>
<evidence type="ECO:0000256" key="2">
    <source>
        <dbReference type="ARBA" id="ARBA00022448"/>
    </source>
</evidence>
<evidence type="ECO:0000256" key="4">
    <source>
        <dbReference type="ARBA" id="ARBA00022692"/>
    </source>
</evidence>
<keyword evidence="15" id="KW-0175">Coiled coil</keyword>
<dbReference type="AlphaFoldDB" id="S9S446"/>
<keyword evidence="16" id="KW-0378">Hydrolase</keyword>
<evidence type="ECO:0000256" key="1">
    <source>
        <dbReference type="ARBA" id="ARBA00005513"/>
    </source>
</evidence>
<accession>S9S446</accession>
<gene>
    <name evidence="13" type="primary">atpF</name>
    <name evidence="16" type="ORF">Salmuc_00557</name>
</gene>